<evidence type="ECO:0000256" key="8">
    <source>
        <dbReference type="ARBA" id="ARBA00022989"/>
    </source>
</evidence>
<dbReference type="GO" id="GO:0005886">
    <property type="term" value="C:plasma membrane"/>
    <property type="evidence" value="ECO:0007669"/>
    <property type="project" value="UniProtKB-SubCell"/>
</dbReference>
<gene>
    <name evidence="14" type="primary">gspL</name>
    <name evidence="14" type="ORF">Q4490_08510</name>
</gene>
<evidence type="ECO:0000256" key="5">
    <source>
        <dbReference type="ARBA" id="ARBA00022519"/>
    </source>
</evidence>
<evidence type="ECO:0000256" key="6">
    <source>
        <dbReference type="ARBA" id="ARBA00022692"/>
    </source>
</evidence>
<dbReference type="InterPro" id="IPR043129">
    <property type="entry name" value="ATPase_NBD"/>
</dbReference>
<keyword evidence="6 11" id="KW-0812">Transmembrane</keyword>
<evidence type="ECO:0000313" key="14">
    <source>
        <dbReference type="EMBL" id="MDO6453605.1"/>
    </source>
</evidence>
<dbReference type="CDD" id="cd24017">
    <property type="entry name" value="ASKHA_T2SSL_N"/>
    <property type="match status" value="1"/>
</dbReference>
<feature type="transmembrane region" description="Helical" evidence="11">
    <location>
        <begin position="236"/>
        <end position="254"/>
    </location>
</feature>
<dbReference type="EMBL" id="JAUOPG010000004">
    <property type="protein sequence ID" value="MDO6453605.1"/>
    <property type="molecule type" value="Genomic_DNA"/>
</dbReference>
<evidence type="ECO:0000256" key="9">
    <source>
        <dbReference type="ARBA" id="ARBA00023136"/>
    </source>
</evidence>
<dbReference type="Pfam" id="PF05134">
    <property type="entry name" value="T2SSL"/>
    <property type="match status" value="1"/>
</dbReference>
<feature type="domain" description="GspL cytoplasmic actin-ATPase-like" evidence="12">
    <location>
        <begin position="5"/>
        <end position="216"/>
    </location>
</feature>
<comment type="function">
    <text evidence="10">Inner membrane component of the type II secretion system required for the energy-dependent secretion of extracellular factors such as proteases and toxins from the periplasm.</text>
</comment>
<dbReference type="SUPFAM" id="SSF53067">
    <property type="entry name" value="Actin-like ATPase domain"/>
    <property type="match status" value="1"/>
</dbReference>
<evidence type="ECO:0000259" key="13">
    <source>
        <dbReference type="Pfam" id="PF12693"/>
    </source>
</evidence>
<evidence type="ECO:0000256" key="10">
    <source>
        <dbReference type="PIRNR" id="PIRNR015761"/>
    </source>
</evidence>
<comment type="subcellular location">
    <subcellularLocation>
        <location evidence="1">Cell inner membrane</location>
        <topology evidence="1">Single-pass membrane protein</topology>
    </subcellularLocation>
</comment>
<dbReference type="Proteomes" id="UP001169862">
    <property type="component" value="Unassembled WGS sequence"/>
</dbReference>
<dbReference type="PIRSF" id="PIRSF015761">
    <property type="entry name" value="Protein_L"/>
    <property type="match status" value="1"/>
</dbReference>
<evidence type="ECO:0000256" key="4">
    <source>
        <dbReference type="ARBA" id="ARBA00022475"/>
    </source>
</evidence>
<keyword evidence="8 11" id="KW-1133">Transmembrane helix</keyword>
<evidence type="ECO:0000256" key="2">
    <source>
        <dbReference type="ARBA" id="ARBA00005318"/>
    </source>
</evidence>
<dbReference type="AlphaFoldDB" id="A0AAW7XHV6"/>
<evidence type="ECO:0000256" key="7">
    <source>
        <dbReference type="ARBA" id="ARBA00022927"/>
    </source>
</evidence>
<keyword evidence="3 10" id="KW-0813">Transport</keyword>
<dbReference type="Gene3D" id="3.30.1360.100">
    <property type="entry name" value="General secretion pathway protein M, EpsM"/>
    <property type="match status" value="1"/>
</dbReference>
<dbReference type="GO" id="GO:0015627">
    <property type="term" value="C:type II protein secretion system complex"/>
    <property type="evidence" value="ECO:0007669"/>
    <property type="project" value="InterPro"/>
</dbReference>
<proteinExistence type="inferred from homology"/>
<protein>
    <recommendedName>
        <fullName evidence="10">Type II secretion system protein L</fullName>
        <shortName evidence="10">T2SS protein L</shortName>
    </recommendedName>
</protein>
<dbReference type="Gene3D" id="3.30.420.380">
    <property type="match status" value="1"/>
</dbReference>
<dbReference type="InterPro" id="IPR024230">
    <property type="entry name" value="GspL_cyto_dom"/>
</dbReference>
<dbReference type="RefSeq" id="WP_303549908.1">
    <property type="nucleotide sequence ID" value="NZ_JAUOPG010000004.1"/>
</dbReference>
<evidence type="ECO:0000256" key="11">
    <source>
        <dbReference type="SAM" id="Phobius"/>
    </source>
</evidence>
<dbReference type="NCBIfam" id="TIGR01709">
    <property type="entry name" value="typeII_sec_gspL"/>
    <property type="match status" value="1"/>
</dbReference>
<dbReference type="InterPro" id="IPR007812">
    <property type="entry name" value="T2SS_protein-GspL"/>
</dbReference>
<reference evidence="14" key="1">
    <citation type="submission" date="2023-07" db="EMBL/GenBank/DDBJ databases">
        <title>Genome content predicts the carbon catabolic preferences of heterotrophic bacteria.</title>
        <authorList>
            <person name="Gralka M."/>
        </authorList>
    </citation>
    <scope>NUCLEOTIDE SEQUENCE</scope>
    <source>
        <strain evidence="14">I2M16</strain>
    </source>
</reference>
<keyword evidence="4" id="KW-1003">Cell membrane</keyword>
<keyword evidence="5" id="KW-0997">Cell inner membrane</keyword>
<accession>A0AAW7XHV6</accession>
<keyword evidence="7 10" id="KW-0653">Protein transport</keyword>
<dbReference type="GO" id="GO:0009276">
    <property type="term" value="C:Gram-negative-bacterium-type cell wall"/>
    <property type="evidence" value="ECO:0007669"/>
    <property type="project" value="InterPro"/>
</dbReference>
<sequence>MSSILFIRPQQFPPRQVDWVLYNTASKTSAEQGSIEVTQTEENTSFSALSSLASQAMTILFVPGHQVRWFKQALPSKQRALVNSLPFMIEEQISTPIEQIHVAPGEYKDGAITGLAIEHCVLQSWIDWLTEHAITPSIITADFELLSSTQDGETAIPVGDHVLLHTADIHASVSPATYQALAARFASTTLAEPLSPQAFLTHGAAHFSLKQLPINLLCNQYQSQHAAKKWLSTFKLPLIATAALLLISFIGLIVDNLQMQRQIDQLDTAMKGIYQTSFPDARRITNPVSQMRGALKQLSQGGDGALFIEWLAMAAPHLKQDGVSVQNLRFSQSPDLLRLQLQAKDYATIEQINSAITQAGLTADLGTLTRSQDGVSGLLTIRAQ</sequence>
<evidence type="ECO:0000259" key="12">
    <source>
        <dbReference type="Pfam" id="PF05134"/>
    </source>
</evidence>
<dbReference type="GO" id="GO:0015628">
    <property type="term" value="P:protein secretion by the type II secretion system"/>
    <property type="evidence" value="ECO:0007669"/>
    <property type="project" value="InterPro"/>
</dbReference>
<keyword evidence="9 11" id="KW-0472">Membrane</keyword>
<feature type="domain" description="GspL periplasmic" evidence="13">
    <location>
        <begin position="231"/>
        <end position="383"/>
    </location>
</feature>
<evidence type="ECO:0000313" key="15">
    <source>
        <dbReference type="Proteomes" id="UP001169862"/>
    </source>
</evidence>
<name>A0AAW7XHV6_9GAMM</name>
<organism evidence="14 15">
    <name type="scientific">Neptunomonas phycophila</name>
    <dbReference type="NCBI Taxonomy" id="1572645"/>
    <lineage>
        <taxon>Bacteria</taxon>
        <taxon>Pseudomonadati</taxon>
        <taxon>Pseudomonadota</taxon>
        <taxon>Gammaproteobacteria</taxon>
        <taxon>Oceanospirillales</taxon>
        <taxon>Oceanospirillaceae</taxon>
        <taxon>Neptunomonas</taxon>
    </lineage>
</organism>
<comment type="similarity">
    <text evidence="2 10">Belongs to the GSP L family.</text>
</comment>
<evidence type="ECO:0000256" key="3">
    <source>
        <dbReference type="ARBA" id="ARBA00022448"/>
    </source>
</evidence>
<evidence type="ECO:0000256" key="1">
    <source>
        <dbReference type="ARBA" id="ARBA00004377"/>
    </source>
</evidence>
<comment type="caution">
    <text evidence="14">The sequence shown here is derived from an EMBL/GenBank/DDBJ whole genome shotgun (WGS) entry which is preliminary data.</text>
</comment>
<dbReference type="InterPro" id="IPR025691">
    <property type="entry name" value="GspL_pp_dom"/>
</dbReference>
<dbReference type="Pfam" id="PF12693">
    <property type="entry name" value="GspL_C"/>
    <property type="match status" value="1"/>
</dbReference>